<feature type="compositionally biased region" description="Basic and acidic residues" evidence="1">
    <location>
        <begin position="410"/>
        <end position="422"/>
    </location>
</feature>
<proteinExistence type="predicted"/>
<comment type="caution">
    <text evidence="2">The sequence shown here is derived from an EMBL/GenBank/DDBJ whole genome shotgun (WGS) entry which is preliminary data.</text>
</comment>
<evidence type="ECO:0000313" key="2">
    <source>
        <dbReference type="EMBL" id="MFF4779515.1"/>
    </source>
</evidence>
<sequence>MARTTLLCASTPLGAMTLAAACDEGRLGPGRRILLVSNNAAIPEITPAPDESPEFARIRDRFDEVVSWNAVIAPLHPSEWKARSVEAPMLGRLLAARLGDPDELVVESIAVPPARTLAGLLRDVPITVYSDGLMSYGPTRFPLPGEIGGRVTRLLHLDLVPGLAPLLLSEYGVPPEIVSDSAFHGVVERAAGEPGNGERWEAVVLGQYLSALGILSAAEEAELHATMLRGLAARGHRAVVFKPHPAAGRRHARELRPVAEELGVELLVTDGSASAEVCFAVHRPRLVVGCFSTALVTARRLFGIPVATVGADLVLERLSPYENANRIPATVVDASLPRLLPDGSLAEPPPVDLDALVGAVGYCMRAAAYPGLREVAAAYVGANGPERYFTRRRLSSLGLLPAPPPAETPPDARGEGRGEGRASRLRRLFSR</sequence>
<gene>
    <name evidence="2" type="ORF">ACFY05_42545</name>
</gene>
<evidence type="ECO:0000313" key="3">
    <source>
        <dbReference type="Proteomes" id="UP001602119"/>
    </source>
</evidence>
<dbReference type="InterPro" id="IPR010866">
    <property type="entry name" value="A-2_8-polyST"/>
</dbReference>
<feature type="region of interest" description="Disordered" evidence="1">
    <location>
        <begin position="399"/>
        <end position="431"/>
    </location>
</feature>
<evidence type="ECO:0000256" key="1">
    <source>
        <dbReference type="SAM" id="MobiDB-lite"/>
    </source>
</evidence>
<dbReference type="Proteomes" id="UP001602119">
    <property type="component" value="Unassembled WGS sequence"/>
</dbReference>
<reference evidence="2 3" key="1">
    <citation type="submission" date="2024-10" db="EMBL/GenBank/DDBJ databases">
        <title>The Natural Products Discovery Center: Release of the First 8490 Sequenced Strains for Exploring Actinobacteria Biosynthetic Diversity.</title>
        <authorList>
            <person name="Kalkreuter E."/>
            <person name="Kautsar S.A."/>
            <person name="Yang D."/>
            <person name="Bader C.D."/>
            <person name="Teijaro C.N."/>
            <person name="Fluegel L."/>
            <person name="Davis C.M."/>
            <person name="Simpson J.R."/>
            <person name="Lauterbach L."/>
            <person name="Steele A.D."/>
            <person name="Gui C."/>
            <person name="Meng S."/>
            <person name="Li G."/>
            <person name="Viehrig K."/>
            <person name="Ye F."/>
            <person name="Su P."/>
            <person name="Kiefer A.F."/>
            <person name="Nichols A."/>
            <person name="Cepeda A.J."/>
            <person name="Yan W."/>
            <person name="Fan B."/>
            <person name="Jiang Y."/>
            <person name="Adhikari A."/>
            <person name="Zheng C.-J."/>
            <person name="Schuster L."/>
            <person name="Cowan T.M."/>
            <person name="Smanski M.J."/>
            <person name="Chevrette M.G."/>
            <person name="De Carvalho L.P.S."/>
            <person name="Shen B."/>
        </authorList>
    </citation>
    <scope>NUCLEOTIDE SEQUENCE [LARGE SCALE GENOMIC DNA]</scope>
    <source>
        <strain evidence="2 3">NPDC001281</strain>
    </source>
</reference>
<dbReference type="PROSITE" id="PS51257">
    <property type="entry name" value="PROKAR_LIPOPROTEIN"/>
    <property type="match status" value="1"/>
</dbReference>
<dbReference type="RefSeq" id="WP_387348317.1">
    <property type="nucleotide sequence ID" value="NZ_JBIAXI010000052.1"/>
</dbReference>
<keyword evidence="3" id="KW-1185">Reference proteome</keyword>
<dbReference type="EMBL" id="JBIAXI010000052">
    <property type="protein sequence ID" value="MFF4779515.1"/>
    <property type="molecule type" value="Genomic_DNA"/>
</dbReference>
<accession>A0ABW6VJU9</accession>
<organism evidence="2 3">
    <name type="scientific">Microtetraspora fusca</name>
    <dbReference type="NCBI Taxonomy" id="1997"/>
    <lineage>
        <taxon>Bacteria</taxon>
        <taxon>Bacillati</taxon>
        <taxon>Actinomycetota</taxon>
        <taxon>Actinomycetes</taxon>
        <taxon>Streptosporangiales</taxon>
        <taxon>Streptosporangiaceae</taxon>
        <taxon>Microtetraspora</taxon>
    </lineage>
</organism>
<dbReference type="Pfam" id="PF07388">
    <property type="entry name" value="A-2_8-polyST"/>
    <property type="match status" value="1"/>
</dbReference>
<protein>
    <submittedName>
        <fullName evidence="2">Polysialyltransferase family glycosyltransferase</fullName>
    </submittedName>
</protein>
<name>A0ABW6VJU9_MICFU</name>